<evidence type="ECO:0000259" key="3">
    <source>
        <dbReference type="PROSITE" id="PS51321"/>
    </source>
</evidence>
<feature type="compositionally biased region" description="Basic and acidic residues" evidence="2">
    <location>
        <begin position="2717"/>
        <end position="2730"/>
    </location>
</feature>
<dbReference type="SMART" id="SM00510">
    <property type="entry name" value="TFS2M"/>
    <property type="match status" value="1"/>
</dbReference>
<feature type="region of interest" description="Disordered" evidence="2">
    <location>
        <begin position="2140"/>
        <end position="2163"/>
    </location>
</feature>
<dbReference type="SUPFAM" id="SSF46942">
    <property type="entry name" value="Elongation factor TFIIS domain 2"/>
    <property type="match status" value="1"/>
</dbReference>
<feature type="region of interest" description="Disordered" evidence="2">
    <location>
        <begin position="875"/>
        <end position="948"/>
    </location>
</feature>
<feature type="compositionally biased region" description="Basic and acidic residues" evidence="2">
    <location>
        <begin position="996"/>
        <end position="1013"/>
    </location>
</feature>
<feature type="region of interest" description="Disordered" evidence="2">
    <location>
        <begin position="1377"/>
        <end position="1554"/>
    </location>
</feature>
<feature type="coiled-coil region" evidence="1">
    <location>
        <begin position="1623"/>
        <end position="1660"/>
    </location>
</feature>
<feature type="region of interest" description="Disordered" evidence="2">
    <location>
        <begin position="3256"/>
        <end position="3282"/>
    </location>
</feature>
<feature type="compositionally biased region" description="Polar residues" evidence="2">
    <location>
        <begin position="1114"/>
        <end position="1129"/>
    </location>
</feature>
<feature type="compositionally biased region" description="Polar residues" evidence="2">
    <location>
        <begin position="2481"/>
        <end position="2495"/>
    </location>
</feature>
<dbReference type="Pfam" id="PF07500">
    <property type="entry name" value="TFIIS_M"/>
    <property type="match status" value="1"/>
</dbReference>
<feature type="region of interest" description="Disordered" evidence="2">
    <location>
        <begin position="3297"/>
        <end position="3388"/>
    </location>
</feature>
<feature type="compositionally biased region" description="Polar residues" evidence="2">
    <location>
        <begin position="72"/>
        <end position="88"/>
    </location>
</feature>
<feature type="compositionally biased region" description="Low complexity" evidence="2">
    <location>
        <begin position="1597"/>
        <end position="1609"/>
    </location>
</feature>
<feature type="compositionally biased region" description="Polar residues" evidence="2">
    <location>
        <begin position="1050"/>
        <end position="1063"/>
    </location>
</feature>
<feature type="region of interest" description="Disordered" evidence="2">
    <location>
        <begin position="229"/>
        <end position="270"/>
    </location>
</feature>
<feature type="region of interest" description="Disordered" evidence="2">
    <location>
        <begin position="3114"/>
        <end position="3178"/>
    </location>
</feature>
<feature type="compositionally biased region" description="Polar residues" evidence="2">
    <location>
        <begin position="1390"/>
        <end position="1413"/>
    </location>
</feature>
<reference evidence="4" key="4">
    <citation type="submission" date="2025-09" db="UniProtKB">
        <authorList>
            <consortium name="Ensembl"/>
        </authorList>
    </citation>
    <scope>IDENTIFICATION</scope>
    <source>
        <strain evidence="4">HNI</strain>
    </source>
</reference>
<feature type="region of interest" description="Disordered" evidence="2">
    <location>
        <begin position="56"/>
        <end position="89"/>
    </location>
</feature>
<feature type="region of interest" description="Disordered" evidence="2">
    <location>
        <begin position="1580"/>
        <end position="1609"/>
    </location>
</feature>
<evidence type="ECO:0000256" key="1">
    <source>
        <dbReference type="SAM" id="Coils"/>
    </source>
</evidence>
<dbReference type="InterPro" id="IPR036575">
    <property type="entry name" value="TFIIS_cen_dom_sf"/>
</dbReference>
<dbReference type="InterPro" id="IPR013083">
    <property type="entry name" value="Znf_RING/FYVE/PHD"/>
</dbReference>
<dbReference type="InterPro" id="IPR012921">
    <property type="entry name" value="SPOC_C"/>
</dbReference>
<dbReference type="Pfam" id="PF07744">
    <property type="entry name" value="SPOC"/>
    <property type="match status" value="1"/>
</dbReference>
<feature type="region of interest" description="Disordered" evidence="2">
    <location>
        <begin position="1343"/>
        <end position="1362"/>
    </location>
</feature>
<dbReference type="PANTHER" id="PTHR11477">
    <property type="entry name" value="TRANSCRIPTION FACTOR S-II ZINC FINGER DOMAIN-CONTAINING PROTEIN"/>
    <property type="match status" value="1"/>
</dbReference>
<feature type="compositionally biased region" description="Basic and acidic residues" evidence="2">
    <location>
        <begin position="1850"/>
        <end position="1867"/>
    </location>
</feature>
<feature type="compositionally biased region" description="Basic residues" evidence="2">
    <location>
        <begin position="1832"/>
        <end position="1849"/>
    </location>
</feature>
<feature type="compositionally biased region" description="Polar residues" evidence="2">
    <location>
        <begin position="1442"/>
        <end position="1467"/>
    </location>
</feature>
<dbReference type="InterPro" id="IPR003618">
    <property type="entry name" value="TFIIS_cen_dom"/>
</dbReference>
<feature type="compositionally biased region" description="Low complexity" evidence="2">
    <location>
        <begin position="654"/>
        <end position="666"/>
    </location>
</feature>
<feature type="compositionally biased region" description="Polar residues" evidence="2">
    <location>
        <begin position="2898"/>
        <end position="2915"/>
    </location>
</feature>
<feature type="region of interest" description="Disordered" evidence="2">
    <location>
        <begin position="440"/>
        <end position="462"/>
    </location>
</feature>
<name>A0A3P9L8E1_ORYLA</name>
<feature type="compositionally biased region" description="Basic and acidic residues" evidence="2">
    <location>
        <begin position="2884"/>
        <end position="2897"/>
    </location>
</feature>
<feature type="region of interest" description="Disordered" evidence="2">
    <location>
        <begin position="2994"/>
        <end position="3024"/>
    </location>
</feature>
<dbReference type="PANTHER" id="PTHR11477:SF13">
    <property type="entry name" value="DEATH-INDUCER OBLITERATOR 1"/>
    <property type="match status" value="1"/>
</dbReference>
<organism evidence="4 5">
    <name type="scientific">Oryzias latipes</name>
    <name type="common">Japanese rice fish</name>
    <name type="synonym">Japanese killifish</name>
    <dbReference type="NCBI Taxonomy" id="8090"/>
    <lineage>
        <taxon>Eukaryota</taxon>
        <taxon>Metazoa</taxon>
        <taxon>Chordata</taxon>
        <taxon>Craniata</taxon>
        <taxon>Vertebrata</taxon>
        <taxon>Euteleostomi</taxon>
        <taxon>Actinopterygii</taxon>
        <taxon>Neopterygii</taxon>
        <taxon>Teleostei</taxon>
        <taxon>Neoteleostei</taxon>
        <taxon>Acanthomorphata</taxon>
        <taxon>Ovalentaria</taxon>
        <taxon>Atherinomorphae</taxon>
        <taxon>Beloniformes</taxon>
        <taxon>Adrianichthyidae</taxon>
        <taxon>Oryziinae</taxon>
        <taxon>Oryzias</taxon>
    </lineage>
</organism>
<feature type="region of interest" description="Disordered" evidence="2">
    <location>
        <begin position="2478"/>
        <end position="2580"/>
    </location>
</feature>
<keyword evidence="1" id="KW-0175">Coiled coil</keyword>
<feature type="region of interest" description="Disordered" evidence="2">
    <location>
        <begin position="1104"/>
        <end position="1178"/>
    </location>
</feature>
<feature type="compositionally biased region" description="Low complexity" evidence="2">
    <location>
        <begin position="1139"/>
        <end position="1157"/>
    </location>
</feature>
<feature type="compositionally biased region" description="Basic and acidic residues" evidence="2">
    <location>
        <begin position="2516"/>
        <end position="2525"/>
    </location>
</feature>
<reference evidence="4" key="3">
    <citation type="submission" date="2025-08" db="UniProtKB">
        <authorList>
            <consortium name="Ensembl"/>
        </authorList>
    </citation>
    <scope>IDENTIFICATION</scope>
    <source>
        <strain evidence="4">HNI</strain>
    </source>
</reference>
<feature type="compositionally biased region" description="Polar residues" evidence="2">
    <location>
        <begin position="594"/>
        <end position="623"/>
    </location>
</feature>
<feature type="compositionally biased region" description="Basic residues" evidence="2">
    <location>
        <begin position="3129"/>
        <end position="3141"/>
    </location>
</feature>
<feature type="region of interest" description="Disordered" evidence="2">
    <location>
        <begin position="2713"/>
        <end position="2773"/>
    </location>
</feature>
<feature type="compositionally biased region" description="Basic and acidic residues" evidence="2">
    <location>
        <begin position="2938"/>
        <end position="2949"/>
    </location>
</feature>
<feature type="compositionally biased region" description="Basic and acidic residues" evidence="2">
    <location>
        <begin position="3012"/>
        <end position="3023"/>
    </location>
</feature>
<feature type="compositionally biased region" description="Basic residues" evidence="2">
    <location>
        <begin position="242"/>
        <end position="268"/>
    </location>
</feature>
<feature type="region of interest" description="Disordered" evidence="2">
    <location>
        <begin position="762"/>
        <end position="781"/>
    </location>
</feature>
<accession>A0A3P9L8E1</accession>
<reference key="1">
    <citation type="journal article" date="2007" name="Nature">
        <title>The medaka draft genome and insights into vertebrate genome evolution.</title>
        <authorList>
            <person name="Kasahara M."/>
            <person name="Naruse K."/>
            <person name="Sasaki S."/>
            <person name="Nakatani Y."/>
            <person name="Qu W."/>
            <person name="Ahsan B."/>
            <person name="Yamada T."/>
            <person name="Nagayasu Y."/>
            <person name="Doi K."/>
            <person name="Kasai Y."/>
            <person name="Jindo T."/>
            <person name="Kobayashi D."/>
            <person name="Shimada A."/>
            <person name="Toyoda A."/>
            <person name="Kuroki Y."/>
            <person name="Fujiyama A."/>
            <person name="Sasaki T."/>
            <person name="Shimizu A."/>
            <person name="Asakawa S."/>
            <person name="Shimizu N."/>
            <person name="Hashimoto S."/>
            <person name="Yang J."/>
            <person name="Lee Y."/>
            <person name="Matsushima K."/>
            <person name="Sugano S."/>
            <person name="Sakaizumi M."/>
            <person name="Narita T."/>
            <person name="Ohishi K."/>
            <person name="Haga S."/>
            <person name="Ohta F."/>
            <person name="Nomoto H."/>
            <person name="Nogata K."/>
            <person name="Morishita T."/>
            <person name="Endo T."/>
            <person name="Shin-I T."/>
            <person name="Takeda H."/>
            <person name="Morishita S."/>
            <person name="Kohara Y."/>
        </authorList>
    </citation>
    <scope>NUCLEOTIDE SEQUENCE [LARGE SCALE GENOMIC DNA]</scope>
    <source>
        <strain>Hd-rR</strain>
    </source>
</reference>
<feature type="region of interest" description="Disordered" evidence="2">
    <location>
        <begin position="2639"/>
        <end position="2670"/>
    </location>
</feature>
<feature type="compositionally biased region" description="Basic and acidic residues" evidence="2">
    <location>
        <begin position="3256"/>
        <end position="3266"/>
    </location>
</feature>
<feature type="region of interest" description="Disordered" evidence="2">
    <location>
        <begin position="2884"/>
        <end position="2981"/>
    </location>
</feature>
<feature type="compositionally biased region" description="Gly residues" evidence="2">
    <location>
        <begin position="232"/>
        <end position="241"/>
    </location>
</feature>
<dbReference type="Gene3D" id="3.30.40.10">
    <property type="entry name" value="Zinc/RING finger domain, C3HC4 (zinc finger)"/>
    <property type="match status" value="1"/>
</dbReference>
<dbReference type="GO" id="GO:0006351">
    <property type="term" value="P:DNA-templated transcription"/>
    <property type="evidence" value="ECO:0007669"/>
    <property type="project" value="InterPro"/>
</dbReference>
<feature type="compositionally biased region" description="Basic and acidic residues" evidence="2">
    <location>
        <begin position="2850"/>
        <end position="2866"/>
    </location>
</feature>
<dbReference type="Ensembl" id="ENSORLT00020025384.1">
    <property type="protein sequence ID" value="ENSORLP00020016965.1"/>
    <property type="gene ID" value="ENSORLG00020017999.1"/>
</dbReference>
<evidence type="ECO:0000256" key="2">
    <source>
        <dbReference type="SAM" id="MobiDB-lite"/>
    </source>
</evidence>
<feature type="compositionally biased region" description="Basic residues" evidence="2">
    <location>
        <begin position="1807"/>
        <end position="1825"/>
    </location>
</feature>
<feature type="compositionally biased region" description="Low complexity" evidence="2">
    <location>
        <begin position="1071"/>
        <end position="1085"/>
    </location>
</feature>
<feature type="compositionally biased region" description="Basic and acidic residues" evidence="2">
    <location>
        <begin position="3357"/>
        <end position="3378"/>
    </location>
</feature>
<feature type="region of interest" description="Disordered" evidence="2">
    <location>
        <begin position="537"/>
        <end position="712"/>
    </location>
</feature>
<feature type="compositionally biased region" description="Polar residues" evidence="2">
    <location>
        <begin position="676"/>
        <end position="695"/>
    </location>
</feature>
<feature type="region of interest" description="Disordered" evidence="2">
    <location>
        <begin position="1698"/>
        <end position="1923"/>
    </location>
</feature>
<evidence type="ECO:0000313" key="4">
    <source>
        <dbReference type="Ensembl" id="ENSORLP00020016965.1"/>
    </source>
</evidence>
<sequence>MDTVENNTNIEDSDEQQSTSEGSDLGIRPTLSQFRKSWGFRRTTIAKREFIEEVGELAHSPPLVRRGRSRRINQTPQTPTDTESTQKPLTARSVLDDLQWSAPSSPLSDDGKLSSETSAGDALDPLLWQDFGSAFHTAFSLLGGNEGLSMMDSEEVSEILEATDPTTAPSPPAIEEIEVADSMDAIGDAQPASYGFVQEEKISETILISSQEDDSDDLTLLQVKESAYPSGRQGGTVARGGKGGRGRARGRGRGRGKGRGKGRGRGRGKALELQRIIVGAEDSDDEVMIVSTAEQQETPKQNDPDIPAEKEASTVNVPLDPAQQLSPDCVVLDRSTSQSAAAILGQFDDVLEEIEGKKKAESLNTCPSISDTEGCDPNALCCIYHQKHDQRFMVCCHSCQAWFHDSCADDSSTEVWKTERKEHRNTCPQCATKTQLVFESPSQPEADLSLPESWRQSPTGDDSVTQELLHKFKEHEAGKVEVQPNSLMKKHEVEMETDHSHPVCTGPGCSRQALPDSVYCGTDCILQHAAITMKTLSDPKVPKTKGRGSRKSAGDKPTAKTQQPGRMSRRLAEKSSQDADEEEKKENDGEQEAATSSITCDPSLTDVQSTSIPPSYLNTTSVNEADKNPVTYCEAGSSPKHLPDDTSRNPAVISQSAMEEAAAQSQTPEKPKDPESSSACPEGSVTSTTPSSEKSGQALISKPPTSSASRHHESGALVVSKTTYVIPKKPSASQSVSRHISASAAVKKPSSALGLSSETRILPVSPAPSAPSSRPCQPNNQIRQSIQRSLTSILLKRICDCEDLEMSESEVAKLVASIETEMFDIFRNTDSKYMNKYRTIMFNLKDPKNKGLLYRVVHGEIGPFRLVRMSQKDMQAITAPEPKAAEKSQKKDGTAKLTSLQKPEAVKIDLPSLNPRIEKKSEISDQKKNLAPPSSKARASHPGQDGATPDILSCMLKDTTSEHKAHLFDLKCKICTGQKQGTEAEEPVKKKPKLSLGKDKNEPPWKKSVEESSLRAPPDFVDKDSPASSSIDSFSHLSDSPKLTIVESPASPTDSHASPTFESPASPVIESPASPTPDSSSVTPPKRGYTPVVIPAVSTVSILRRDPRTAASRMASSSGNNNTIQNQAPSYAPVKDTPRSSSAPSSSLPAPKTLPKSILLKPSSTADPRLYGSSSRAMASKAPAEGDTAQFLAKQDILWKGFLNMLTVAKFVTKGYLVSGSAENLKVDLPDTIQIGGRILPETVWDYVEKLKTSITKELCVIRFQPATEEEEVAYVSLFSYFSSRGRFGVVANISRSIKDVYLVPLSAKESIPSMLQPLQGPGFEKNRPNLLLGLAIVQKAKRQGTSPPEIEEKRSKVNMSKDPMWIPKPPVLYGSDKSEMFQPYDPETPANSSPLLSPLDTSASGSVKTPSVLTAHKPPPPVPFVVAPESTSNSNSEKNTAQASNEKTPLQSILKTLFRNKQSDSIASEEGSAKPTRGTRKTPVSLMSDSSLDPIVQQYGQKSKVQNLEEEESDFDRPYDPEEEYDPAMKQTTVTPQTKERSATDSSTVSEFVEDDVAYDPEDETIFEDIQSNKAVIKQTAPIQTPNSPSCPDSAVTTTSTQSSVPVSVTSELPTGTVVVSAATLTEQQRMLEELNKQIEEQKRQLKEQEEALRQQREAVGMFMAQFSVSDSLMSPPTKAFPLSQLSSVESGLLKTEPIASDKTNITGADDNSKMISKMSKIEGTVLKDDKTKPDETKTNVEERDKYSSAGEIDDSDVAYDPEDESLFDEIQDDVFKGGSTKAGDISFRSRHSDTKNGGSPDSYHGKKMKSSPKRRSRRERHHYGSPSRRSQPRSHSRSSRHKDRDRHRRSERDRSKHRVRDPSERQRHHHKEPSAYRHSRGHRRSPSAPRKKHSVSVSPKRHRAPLSQGLEKTKESDLLDSSDFVAENNESISQVQIKNTSDGNHLESISQMAEKDSLKNTYSMKTDIPDLPMTQNSENKVSGCNLSTQTCKSAQQVSFFSDKCENTIPLREIEPPIRDSPESPDPDPRFVKHSPIEGDGCTESEDVKDPEVSTNDSVSIKSEKDCLPIGSETTISFKVLNQQSLGVRGQYSTQQKDKTVADSNKKVLPLSTMEDLKNMNSLPNVNQEVKHLHLAMQSRVDSHSPMEESRKQNEKASRHREDLLVNRPGLDNMISQPRDQLSSADSLKTDAKGFACGDQTNIYQHQGLHLKMENLQSKPGDTCRWTEVLQGAKDVMPNNPNPDWKCHEPFQSKGLHSHTRNFEWNVPKFDRNSNQWDKSGPVVFDRKGIESFQCRPPKSSTIATSLTCEEGPGCSGFMGLRTEIRGPDMHDKQLDQGPERTINNMVTSNMDSGFNRTDPLRAGLETKLPIQDKRRQEAPDFMGQKYGGPSVVNEGFGIKGQSVTGSYGPGFNDRGLSVGVCDPDRKGFVGPHFIEKDLETKGVIRGTQRPYIKESASPDLGNKWPVRRGQGIVSPGPGMNSSMEESGHNTNKPGGQGFIEGQCQNTEPPWNKIEGPRHSDFGEQRPGGRGLSVEDPNLFRKEPAELQLRGPGCERGRPVERGLHNRGRGGIVFRGPRPNQRYFSRETVSQGSEIGSDFYELAPDLKSSDIHDPRAEKRIFESSDFRRPALKMRGPTLDNQYAESRGPRGTDVWVPGSERTGPGEQNIGELGFDRTRTFMRDNGGNFIGGGQEQLDPGMEVLGHHSKQVGQQFWDHGGEGRHPDFREPDTNVGPAGPVPRRREDEGPNIGRPGPQHASLSMESLGPERRGPEGPNIIFGNERIPPNGEDMPNKCFPRGPQFRPSEPGIAQPDIEGQQFGRRGARFGSVGPDRATMGSQRPISRYPNISRRPEIEERAPANEIPVHERQIAEGLNFRKPWLEGHCGEEKGERHDWKESGSNFRNPSIRHQGTNSETPRHERHDEWVEPESVQESPDIEAPRFHRTDQNFRGRGPMRRRSRGAGLNVRSFGPGRCDTESVENWTSRRTSNVEAIGNRRGRGDRHGININSHPYRPDSQDQEHSQQEILSEWQQDFHGEWEDLSASEGGILHEEHDVQYSDHASGSGGDWNCADFVSTGPDQVNSDAFFPGPGSGRQENEWREPCKRVGRPFFRKEGDLETGEQSFDRGRTRGRVRGRSRGRGIGRGGRGSAMQHNIEGPQPFSGDPDMMDSFPNRSESEMMDPDFRHPGPRYRNSIPEYPGFDGEASDFGEVESEMLNVDMAAHEDNLREEWRDPNIRQQRRPRSWDRNVEFPISDKRRADIKDEQQGFKGQSAKRERRGSHAPGRFQEFYKSHSALLNSHDDPGPSRGRKTLPVFNRPQNQPVVEPQRHRGALLPTPKEGPLLRPDHSVNHDAFSMTEKEMGHPKHMEPDRGRGMDSRHRGRARGHRW</sequence>
<feature type="compositionally biased region" description="Basic and acidic residues" evidence="2">
    <location>
        <begin position="2916"/>
        <end position="2925"/>
    </location>
</feature>
<feature type="region of interest" description="Disordered" evidence="2">
    <location>
        <begin position="2799"/>
        <end position="2866"/>
    </location>
</feature>
<evidence type="ECO:0000313" key="5">
    <source>
        <dbReference type="Proteomes" id="UP000265180"/>
    </source>
</evidence>
<feature type="region of interest" description="Disordered" evidence="2">
    <location>
        <begin position="979"/>
        <end position="1090"/>
    </location>
</feature>
<feature type="compositionally biased region" description="Polar residues" evidence="2">
    <location>
        <begin position="1162"/>
        <end position="1177"/>
    </location>
</feature>
<feature type="region of interest" description="Disordered" evidence="2">
    <location>
        <begin position="2037"/>
        <end position="2061"/>
    </location>
</feature>
<feature type="compositionally biased region" description="Low complexity" evidence="2">
    <location>
        <begin position="1026"/>
        <end position="1040"/>
    </location>
</feature>
<feature type="compositionally biased region" description="Acidic residues" evidence="2">
    <location>
        <begin position="1753"/>
        <end position="1774"/>
    </location>
</feature>
<reference evidence="4 5" key="2">
    <citation type="submission" date="2017-04" db="EMBL/GenBank/DDBJ databases">
        <title>CpG methylation of centromeres and impact of large insertions on vertebrate speciation.</title>
        <authorList>
            <person name="Ichikawa K."/>
            <person name="Yoshimura J."/>
            <person name="Morishita S."/>
        </authorList>
    </citation>
    <scope>NUCLEOTIDE SEQUENCE</scope>
    <source>
        <strain evidence="4 5">HNI</strain>
    </source>
</reference>
<dbReference type="PROSITE" id="PS51321">
    <property type="entry name" value="TFIIS_CENTRAL"/>
    <property type="match status" value="1"/>
</dbReference>
<feature type="compositionally biased region" description="Low complexity" evidence="2">
    <location>
        <begin position="2816"/>
        <end position="2827"/>
    </location>
</feature>
<feature type="compositionally biased region" description="Basic and acidic residues" evidence="2">
    <location>
        <begin position="2142"/>
        <end position="2163"/>
    </location>
</feature>
<feature type="domain" description="TFIIS central" evidence="3">
    <location>
        <begin position="782"/>
        <end position="902"/>
    </location>
</feature>
<feature type="compositionally biased region" description="Polar residues" evidence="2">
    <location>
        <begin position="1582"/>
        <end position="1592"/>
    </location>
</feature>
<feature type="compositionally biased region" description="Low complexity" evidence="2">
    <location>
        <begin position="1425"/>
        <end position="1441"/>
    </location>
</feature>
<dbReference type="InterPro" id="IPR011011">
    <property type="entry name" value="Znf_FYVE_PHD"/>
</dbReference>
<dbReference type="SUPFAM" id="SSF57903">
    <property type="entry name" value="FYVE/PHD zinc finger"/>
    <property type="match status" value="1"/>
</dbReference>
<feature type="compositionally biased region" description="Basic residues" evidence="2">
    <location>
        <begin position="3379"/>
        <end position="3388"/>
    </location>
</feature>
<feature type="compositionally biased region" description="Basic residues" evidence="2">
    <location>
        <begin position="1868"/>
        <end position="1906"/>
    </location>
</feature>
<feature type="region of interest" description="Disordered" evidence="2">
    <location>
        <begin position="1"/>
        <end position="28"/>
    </location>
</feature>
<dbReference type="Gene3D" id="1.10.472.30">
    <property type="entry name" value="Transcription elongation factor S-II, central domain"/>
    <property type="match status" value="1"/>
</dbReference>
<feature type="compositionally biased region" description="Basic and acidic residues" evidence="2">
    <location>
        <begin position="916"/>
        <end position="928"/>
    </location>
</feature>
<dbReference type="Proteomes" id="UP000265180">
    <property type="component" value="Chromosome 7"/>
</dbReference>
<feature type="compositionally biased region" description="Basic and acidic residues" evidence="2">
    <location>
        <begin position="2554"/>
        <end position="2565"/>
    </location>
</feature>
<proteinExistence type="predicted"/>
<feature type="compositionally biased region" description="Basic and acidic residues" evidence="2">
    <location>
        <begin position="883"/>
        <end position="894"/>
    </location>
</feature>
<protein>
    <submittedName>
        <fullName evidence="4">Death-inducer obliterator 1</fullName>
    </submittedName>
</protein>
<feature type="compositionally biased region" description="Basic and acidic residues" evidence="2">
    <location>
        <begin position="1727"/>
        <end position="1748"/>
    </location>
</feature>
<feature type="compositionally biased region" description="Basic and acidic residues" evidence="2">
    <location>
        <begin position="570"/>
        <end position="588"/>
    </location>
</feature>
<feature type="compositionally biased region" description="Polar residues" evidence="2">
    <location>
        <begin position="1"/>
        <end position="22"/>
    </location>
</feature>